<feature type="binding site" evidence="7">
    <location>
        <position position="140"/>
    </location>
    <ligand>
        <name>Zn(2+)</name>
        <dbReference type="ChEBI" id="CHEBI:29105"/>
        <label>1</label>
    </ligand>
</feature>
<dbReference type="GO" id="GO:0006284">
    <property type="term" value="P:base-excision repair"/>
    <property type="evidence" value="ECO:0007669"/>
    <property type="project" value="TreeGrafter"/>
</dbReference>
<dbReference type="EMBL" id="LJUJ01000010">
    <property type="protein sequence ID" value="KPK63631.1"/>
    <property type="molecule type" value="Genomic_DNA"/>
</dbReference>
<dbReference type="GO" id="GO:0003906">
    <property type="term" value="F:DNA-(apurinic or apyrimidinic site) endonuclease activity"/>
    <property type="evidence" value="ECO:0007669"/>
    <property type="project" value="TreeGrafter"/>
</dbReference>
<keyword evidence="5 7" id="KW-0862">Zinc</keyword>
<feature type="binding site" evidence="7">
    <location>
        <position position="140"/>
    </location>
    <ligand>
        <name>Zn(2+)</name>
        <dbReference type="ChEBI" id="CHEBI:29105"/>
        <label>2</label>
    </ligand>
</feature>
<dbReference type="Proteomes" id="UP000051373">
    <property type="component" value="Unassembled WGS sequence"/>
</dbReference>
<dbReference type="PROSITE" id="PS51432">
    <property type="entry name" value="AP_NUCLEASE_F2_4"/>
    <property type="match status" value="1"/>
</dbReference>
<dbReference type="HAMAP" id="MF_00152">
    <property type="entry name" value="Nfo"/>
    <property type="match status" value="1"/>
</dbReference>
<dbReference type="PROSITE" id="PS00731">
    <property type="entry name" value="AP_NUCLEASE_F2_3"/>
    <property type="match status" value="1"/>
</dbReference>
<dbReference type="AlphaFoldDB" id="A0A0S8FSC8"/>
<evidence type="ECO:0000259" key="8">
    <source>
        <dbReference type="Pfam" id="PF01261"/>
    </source>
</evidence>
<dbReference type="NCBIfam" id="TIGR00587">
    <property type="entry name" value="nfo"/>
    <property type="match status" value="1"/>
</dbReference>
<protein>
    <recommendedName>
        <fullName evidence="7">Probable endonuclease 4</fullName>
        <ecNumber evidence="7">3.1.21.2</ecNumber>
    </recommendedName>
    <alternativeName>
        <fullName evidence="7">Endodeoxyribonuclease IV</fullName>
    </alternativeName>
    <alternativeName>
        <fullName evidence="7">Endonuclease IV</fullName>
    </alternativeName>
</protein>
<feature type="binding site" evidence="7">
    <location>
        <position position="226"/>
    </location>
    <ligand>
        <name>Zn(2+)</name>
        <dbReference type="ChEBI" id="CHEBI:29105"/>
        <label>3</label>
    </ligand>
</feature>
<comment type="similarity">
    <text evidence="1 7">Belongs to the AP endonuclease 2 family.</text>
</comment>
<dbReference type="FunFam" id="3.20.20.150:FF:000001">
    <property type="entry name" value="Probable endonuclease 4"/>
    <property type="match status" value="1"/>
</dbReference>
<dbReference type="SUPFAM" id="SSF51658">
    <property type="entry name" value="Xylose isomerase-like"/>
    <property type="match status" value="1"/>
</dbReference>
<dbReference type="GO" id="GO:0008270">
    <property type="term" value="F:zinc ion binding"/>
    <property type="evidence" value="ECO:0007669"/>
    <property type="project" value="UniProtKB-UniRule"/>
</dbReference>
<evidence type="ECO:0000256" key="1">
    <source>
        <dbReference type="ARBA" id="ARBA00005340"/>
    </source>
</evidence>
<dbReference type="PANTHER" id="PTHR21445">
    <property type="entry name" value="ENDONUCLEASE IV ENDODEOXYRIBONUCLEASE IV"/>
    <property type="match status" value="1"/>
</dbReference>
<comment type="catalytic activity">
    <reaction evidence="7">
        <text>Endonucleolytic cleavage to 5'-phosphooligonucleotide end-products.</text>
        <dbReference type="EC" id="3.1.21.2"/>
    </reaction>
</comment>
<dbReference type="InterPro" id="IPR001719">
    <property type="entry name" value="AP_endonuc_2"/>
</dbReference>
<evidence type="ECO:0000256" key="4">
    <source>
        <dbReference type="ARBA" id="ARBA00022801"/>
    </source>
</evidence>
<feature type="binding site" evidence="7">
    <location>
        <position position="66"/>
    </location>
    <ligand>
        <name>Zn(2+)</name>
        <dbReference type="ChEBI" id="CHEBI:29105"/>
        <label>1</label>
    </ligand>
</feature>
<evidence type="ECO:0000313" key="9">
    <source>
        <dbReference type="EMBL" id="KPK63631.1"/>
    </source>
</evidence>
<accession>A0A0S8FSC8</accession>
<name>A0A0S8FSC8_UNCW3</name>
<dbReference type="InterPro" id="IPR018246">
    <property type="entry name" value="AP_endonuc_F2_Zn_BS"/>
</dbReference>
<keyword evidence="7" id="KW-0255">Endonuclease</keyword>
<dbReference type="Pfam" id="PF01261">
    <property type="entry name" value="AP_endonuc_2"/>
    <property type="match status" value="1"/>
</dbReference>
<sequence length="282" mass="32023">MRLGFHVSIAGGFKKVVPRAQERQSETIQLFSRNPRGWKYRSLDIEDISIFKKQIREKGIWPVFVHMPYLANLASTSDELWHRSLDSLIEDLKRSAIIGAHFLIMHVGSASDKTNGLQKISEGINQALSRIQNNVHLLLENTAGSGAELGHTFKQLRDIIDHVEDKERMGVVLDTAHAFQAGYDLRTETAVLESLAEFDRTIGLERLHLVHLNDSKTAYGSHSDRHWHIGQGQIGQGMFHILHCTQLQHLPFIMETPRTNLKEDLINMMKVRQLLAQTSLSP</sequence>
<dbReference type="InterPro" id="IPR013022">
    <property type="entry name" value="Xyl_isomerase-like_TIM-brl"/>
</dbReference>
<feature type="binding site" evidence="7">
    <location>
        <position position="211"/>
    </location>
    <ligand>
        <name>Zn(2+)</name>
        <dbReference type="ChEBI" id="CHEBI:29105"/>
        <label>2</label>
    </ligand>
</feature>
<feature type="binding site" evidence="7">
    <location>
        <position position="106"/>
    </location>
    <ligand>
        <name>Zn(2+)</name>
        <dbReference type="ChEBI" id="CHEBI:29105"/>
        <label>1</label>
    </ligand>
</feature>
<dbReference type="GO" id="GO:0008081">
    <property type="term" value="F:phosphoric diester hydrolase activity"/>
    <property type="evidence" value="ECO:0007669"/>
    <property type="project" value="TreeGrafter"/>
</dbReference>
<feature type="binding site" evidence="7">
    <location>
        <position position="174"/>
    </location>
    <ligand>
        <name>Zn(2+)</name>
        <dbReference type="ChEBI" id="CHEBI:29105"/>
        <label>2</label>
    </ligand>
</feature>
<evidence type="ECO:0000256" key="5">
    <source>
        <dbReference type="ARBA" id="ARBA00022833"/>
    </source>
</evidence>
<dbReference type="GO" id="GO:0003677">
    <property type="term" value="F:DNA binding"/>
    <property type="evidence" value="ECO:0007669"/>
    <property type="project" value="InterPro"/>
</dbReference>
<dbReference type="EC" id="3.1.21.2" evidence="7"/>
<feature type="binding site" evidence="7">
    <location>
        <position position="255"/>
    </location>
    <ligand>
        <name>Zn(2+)</name>
        <dbReference type="ChEBI" id="CHEBI:29105"/>
        <label>2</label>
    </ligand>
</feature>
<comment type="caution">
    <text evidence="9">The sequence shown here is derived from an EMBL/GenBank/DDBJ whole genome shotgun (WGS) entry which is preliminary data.</text>
</comment>
<feature type="binding site" evidence="7">
    <location>
        <position position="224"/>
    </location>
    <ligand>
        <name>Zn(2+)</name>
        <dbReference type="ChEBI" id="CHEBI:29105"/>
        <label>3</label>
    </ligand>
</feature>
<dbReference type="SMART" id="SM00518">
    <property type="entry name" value="AP2Ec"/>
    <property type="match status" value="1"/>
</dbReference>
<evidence type="ECO:0000313" key="10">
    <source>
        <dbReference type="Proteomes" id="UP000051373"/>
    </source>
</evidence>
<dbReference type="CDD" id="cd00019">
    <property type="entry name" value="AP2Ec"/>
    <property type="match status" value="1"/>
</dbReference>
<reference evidence="9 10" key="1">
    <citation type="journal article" date="2015" name="Microbiome">
        <title>Genomic resolution of linkages in carbon, nitrogen, and sulfur cycling among widespread estuary sediment bacteria.</title>
        <authorList>
            <person name="Baker B.J."/>
            <person name="Lazar C.S."/>
            <person name="Teske A.P."/>
            <person name="Dick G.J."/>
        </authorList>
    </citation>
    <scope>NUCLEOTIDE SEQUENCE [LARGE SCALE GENOMIC DNA]</scope>
    <source>
        <strain evidence="9">SM23_42</strain>
    </source>
</reference>
<evidence type="ECO:0000256" key="7">
    <source>
        <dbReference type="HAMAP-Rule" id="MF_00152"/>
    </source>
</evidence>
<evidence type="ECO:0000256" key="6">
    <source>
        <dbReference type="ARBA" id="ARBA00023204"/>
    </source>
</evidence>
<evidence type="ECO:0000256" key="3">
    <source>
        <dbReference type="ARBA" id="ARBA00022763"/>
    </source>
</evidence>
<dbReference type="PANTHER" id="PTHR21445:SF0">
    <property type="entry name" value="APURINIC-APYRIMIDINIC ENDONUCLEASE"/>
    <property type="match status" value="1"/>
</dbReference>
<comment type="function">
    <text evidence="7">Endonuclease IV plays a role in DNA repair. It cleaves phosphodiester bonds at apurinic or apyrimidinic (AP) sites, generating a 3'-hydroxyl group and a 5'-terminal sugar phosphate.</text>
</comment>
<keyword evidence="6 7" id="KW-0234">DNA repair</keyword>
<feature type="binding site" evidence="7">
    <location>
        <position position="177"/>
    </location>
    <ligand>
        <name>Zn(2+)</name>
        <dbReference type="ChEBI" id="CHEBI:29105"/>
        <label>3</label>
    </ligand>
</feature>
<dbReference type="Gene3D" id="3.20.20.150">
    <property type="entry name" value="Divalent-metal-dependent TIM barrel enzymes"/>
    <property type="match status" value="1"/>
</dbReference>
<evidence type="ECO:0000256" key="2">
    <source>
        <dbReference type="ARBA" id="ARBA00022723"/>
    </source>
</evidence>
<keyword evidence="2 7" id="KW-0479">Metal-binding</keyword>
<proteinExistence type="inferred from homology"/>
<keyword evidence="4 7" id="KW-0378">Hydrolase</keyword>
<gene>
    <name evidence="7" type="primary">nfo</name>
    <name evidence="9" type="ORF">AMJ83_06320</name>
</gene>
<keyword evidence="3 7" id="KW-0227">DNA damage</keyword>
<keyword evidence="7" id="KW-0540">Nuclease</keyword>
<organism evidence="9 10">
    <name type="scientific">candidate division WOR_3 bacterium SM23_42</name>
    <dbReference type="NCBI Taxonomy" id="1703779"/>
    <lineage>
        <taxon>Bacteria</taxon>
        <taxon>Bacteria division WOR-3</taxon>
    </lineage>
</organism>
<comment type="cofactor">
    <cofactor evidence="7">
        <name>Zn(2+)</name>
        <dbReference type="ChEBI" id="CHEBI:29105"/>
    </cofactor>
    <text evidence="7">Binds 3 Zn(2+) ions.</text>
</comment>
<dbReference type="GO" id="GO:0008833">
    <property type="term" value="F:deoxyribonuclease IV (phage-T4-induced) activity"/>
    <property type="evidence" value="ECO:0007669"/>
    <property type="project" value="UniProtKB-UniRule"/>
</dbReference>
<dbReference type="InterPro" id="IPR036237">
    <property type="entry name" value="Xyl_isomerase-like_sf"/>
</dbReference>
<dbReference type="STRING" id="1703779.AMJ83_06320"/>
<feature type="domain" description="Xylose isomerase-like TIM barrel" evidence="8">
    <location>
        <begin position="26"/>
        <end position="260"/>
    </location>
</feature>